<gene>
    <name evidence="5" type="ORF">TIFTF001_026006</name>
</gene>
<dbReference type="InterPro" id="IPR036396">
    <property type="entry name" value="Cyt_P450_sf"/>
</dbReference>
<dbReference type="GO" id="GO:0005506">
    <property type="term" value="F:iron ion binding"/>
    <property type="evidence" value="ECO:0007669"/>
    <property type="project" value="InterPro"/>
</dbReference>
<proteinExistence type="inferred from homology"/>
<organism evidence="5 6">
    <name type="scientific">Ficus carica</name>
    <name type="common">Common fig</name>
    <dbReference type="NCBI Taxonomy" id="3494"/>
    <lineage>
        <taxon>Eukaryota</taxon>
        <taxon>Viridiplantae</taxon>
        <taxon>Streptophyta</taxon>
        <taxon>Embryophyta</taxon>
        <taxon>Tracheophyta</taxon>
        <taxon>Spermatophyta</taxon>
        <taxon>Magnoliopsida</taxon>
        <taxon>eudicotyledons</taxon>
        <taxon>Gunneridae</taxon>
        <taxon>Pentapetalae</taxon>
        <taxon>rosids</taxon>
        <taxon>fabids</taxon>
        <taxon>Rosales</taxon>
        <taxon>Moraceae</taxon>
        <taxon>Ficeae</taxon>
        <taxon>Ficus</taxon>
    </lineage>
</organism>
<comment type="caution">
    <text evidence="5">The sequence shown here is derived from an EMBL/GenBank/DDBJ whole genome shotgun (WGS) entry which is preliminary data.</text>
</comment>
<feature type="compositionally biased region" description="Basic and acidic residues" evidence="4">
    <location>
        <begin position="168"/>
        <end position="177"/>
    </location>
</feature>
<dbReference type="EMBL" id="BTGU01000066">
    <property type="protein sequence ID" value="GMN56901.1"/>
    <property type="molecule type" value="Genomic_DNA"/>
</dbReference>
<evidence type="ECO:0000256" key="2">
    <source>
        <dbReference type="ARBA" id="ARBA00022723"/>
    </source>
</evidence>
<dbReference type="PANTHER" id="PTHR47955">
    <property type="entry name" value="CYTOCHROME P450 FAMILY 71 PROTEIN"/>
    <property type="match status" value="1"/>
</dbReference>
<comment type="similarity">
    <text evidence="1">Belongs to the cytochrome P450 family.</text>
</comment>
<dbReference type="SUPFAM" id="SSF48264">
    <property type="entry name" value="Cytochrome P450"/>
    <property type="match status" value="1"/>
</dbReference>
<evidence type="ECO:0008006" key="7">
    <source>
        <dbReference type="Google" id="ProtNLM"/>
    </source>
</evidence>
<dbReference type="Proteomes" id="UP001187192">
    <property type="component" value="Unassembled WGS sequence"/>
</dbReference>
<feature type="region of interest" description="Disordered" evidence="4">
    <location>
        <begin position="156"/>
        <end position="187"/>
    </location>
</feature>
<name>A0AA88B1R5_FICCA</name>
<accession>A0AA88B1R5</accession>
<dbReference type="PRINTS" id="PR00463">
    <property type="entry name" value="EP450I"/>
</dbReference>
<evidence type="ECO:0000256" key="4">
    <source>
        <dbReference type="SAM" id="MobiDB-lite"/>
    </source>
</evidence>
<evidence type="ECO:0000256" key="1">
    <source>
        <dbReference type="ARBA" id="ARBA00010617"/>
    </source>
</evidence>
<evidence type="ECO:0000256" key="3">
    <source>
        <dbReference type="ARBA" id="ARBA00023004"/>
    </source>
</evidence>
<evidence type="ECO:0000313" key="6">
    <source>
        <dbReference type="Proteomes" id="UP001187192"/>
    </source>
</evidence>
<dbReference type="InterPro" id="IPR001128">
    <property type="entry name" value="Cyt_P450"/>
</dbReference>
<dbReference type="PANTHER" id="PTHR47955:SF15">
    <property type="entry name" value="CYTOCHROME P450 71A2-LIKE"/>
    <property type="match status" value="1"/>
</dbReference>
<dbReference type="GO" id="GO:0020037">
    <property type="term" value="F:heme binding"/>
    <property type="evidence" value="ECO:0007669"/>
    <property type="project" value="InterPro"/>
</dbReference>
<dbReference type="GO" id="GO:0016705">
    <property type="term" value="F:oxidoreductase activity, acting on paired donors, with incorporation or reduction of molecular oxygen"/>
    <property type="evidence" value="ECO:0007669"/>
    <property type="project" value="InterPro"/>
</dbReference>
<sequence length="211" mass="23868">MVYAERSRRAAMQYMMFSVGDFFPSLTWIDHLRGFTASLRSTSKALDGFSSKVVEEHKATKIGTDVEDFVDILLRLQKDSISGFELTKDDDMLVAGTETTSTTLEWLMAELVKNPRVMKKAQEEVRRTVGNKAKIDTNDDKSTELLEMYRKREHETTPCGSSFGCSGNKRERRESRRLTYSSKNKSVHQCMANAKKPEFVGQAGGVHPRAV</sequence>
<dbReference type="AlphaFoldDB" id="A0AA88B1R5"/>
<dbReference type="Gene3D" id="1.10.630.10">
    <property type="entry name" value="Cytochrome P450"/>
    <property type="match status" value="1"/>
</dbReference>
<keyword evidence="6" id="KW-1185">Reference proteome</keyword>
<dbReference type="GO" id="GO:0004497">
    <property type="term" value="F:monooxygenase activity"/>
    <property type="evidence" value="ECO:0007669"/>
    <property type="project" value="InterPro"/>
</dbReference>
<keyword evidence="2" id="KW-0479">Metal-binding</keyword>
<dbReference type="Pfam" id="PF00067">
    <property type="entry name" value="p450"/>
    <property type="match status" value="1"/>
</dbReference>
<dbReference type="InterPro" id="IPR002401">
    <property type="entry name" value="Cyt_P450_E_grp-I"/>
</dbReference>
<protein>
    <recommendedName>
        <fullName evidence="7">Cytochrome P450</fullName>
    </recommendedName>
</protein>
<evidence type="ECO:0000313" key="5">
    <source>
        <dbReference type="EMBL" id="GMN56901.1"/>
    </source>
</evidence>
<reference evidence="5" key="1">
    <citation type="submission" date="2023-07" db="EMBL/GenBank/DDBJ databases">
        <title>draft genome sequence of fig (Ficus carica).</title>
        <authorList>
            <person name="Takahashi T."/>
            <person name="Nishimura K."/>
        </authorList>
    </citation>
    <scope>NUCLEOTIDE SEQUENCE</scope>
</reference>
<keyword evidence="3" id="KW-0408">Iron</keyword>